<sequence length="3661" mass="388832">MTTTHQTAIVFVNDNLDESSINLLKNTVQDNTKIITLNSNADGIAQITESLKQYSQIESIQIFSHGSEGSLQLGNTELNTTNINEYSQQLQSWSKALTEDGDILLLGCNVATGEQGKRFVEKFSELTGTDIAASDDLTGNTEFGGDWELEYTTGLIEAPLAFQIEVLKAYTGVLGQIHVKNTNDSGIDSLRQAISLANSTAGGDEIIFDITGTITLSSALPAITDDLKIDGDNKITINGNQQQILTVGNGADVTISDLTLTNGLAKGSDGASGGGGGLGAGGALFINNNSSVLVNNVTFTNNQARGGNGTTGASGGADERSGSSGGSGGRLNISGSDYYNSISNTGAGGGGGGLQQGGGNGGSGGFGAGGGAGGGGGGGDNGNDVAGNGGVGGSGGFGAGGGAGGGGGHDYDRVGANEEGSGGAGGAGGEFAGGGSGGYGAGGSGGVGGGGAGLGGAIFVNNGSNLTLIGGSFNNNTVIGGTGANNGQGLGSAVFVRDGATLNTLDVTLNGNTIYGSNTSLPRPTVSITPISITPSEQGLVAAQFKVSLSTAIPADLTVNYTLTGSATANKDYTPSSSIVILANTTNATISIPVLEDKFFDPNETIVVTLASGNFYNINSSQSKATQTIIDNEPKVISVTGLQTVEGGTNGQFTITLDRPAPVNGLNVRYKIGNGSAVFKEDYKLFITDQLNPGQEIELLNSAGFITIPAGSTTFNVKVVPINDRILEPTETIILEIVENQQNGELQDYGIEPGKGQSSINILDNEIEPTISVKAGNQPSENNSNLGTFEFTVKYLDQNGNLLSNNDPRIPEYYIDKNSNLSRDIVIEYDLNGSAIRGADYPLVKLESPIRNDEYKSILKKTVAITPENDFIDEDVETINLNLKEAIPSRPYYNINNVESNAILSIEDNDTAGVVISPVSGNTSEQGDQATFTVRLASQPTSPVTINFSSSQPNEGNTTVNSITLDSNNWNQLQTITIQGVDDTIPDDNQTYTIQTSITTSDPKYQVIDPQDITLINFDDDKPNILIRQSDGSTKVSEGGITDSYTLVLTQKPSEIVEITVNPESQIDLGAGAGVPIVLTFTPTNFNTPQTVTLKANDDLDLEFTHRSVISHAVRSSDSGYRQLPVGNVNVEIEDNEKITVNVKAIGNGSEESGIPGIIDFILDRAAPSQGFKINYTITGAHPISANAATPGVDFLPLTGSIQVDPGATGATLNITPIFDILSELPSEDVTISIAAGDGYIAGQSNTATIQITDDDVPGLRIIQSGTTTEVVEGGLTDTYQIYLLSQPTADVTVSFSTSPNGQLDQISPITFTPENWKQPQTVTVTAIDDGKLETANQNKATIQHSVSSSDPTYNTGTVINGQPIATISVKISDPILDAGEVANVFDQSLSFLEDSFNNGFFKTDLPIFGSPGNLGIDFIKSFKDGLVNVIRGDAQLTPEKLKKLLERELGSKDFELKNVNIKADQEEVYFGFTLTDTYKFLDEPIKADLGFPVLGVKVDGRFQSEFTWRLDLGLGWNKKFGYFIDTENTAIKGKLNLGVDPNFAAQGNLGFLRLDLKNNNLSPTEGRIEFDLGFNDVDNYDSVKFLDVDGDGKLNGIDPFVVINKFGNSPTITGEDQGKTYQGVGVQYADLNDNSVLDADEPYVVSKFDPTFAVSGLGLEGLTKNALFNNGIDGQGKFNPNLGKLDLDGNGEFDRYIDLDNDNAYDPGEPYSPDATGETFTIEESNLKWDTSVQRGTVQFIDLNQNGRYNQNEPFVVNQGEVRFIALNANQERDKIISIDEPVSYQNNEFVTIPGAIPSNTKIRTYYTDGSYLTFNEIKQALLQKKGKDLLNLYFNADVNLGLKAKTSVLGNSSFPSVLFDFAANFPVLNYQDGELTGRKAPEVAFNNIQLDAGTFASNFAKPIVEKVDKLIEPIRPVIKLLQADTKIFSKLGLASVFDRDGDDKVSVLEVAEFLKRLESFGNSSGIGTKFFNAIVRFDRLLDTIKEISQQPQGQPILIDLGSYKLLDSIDVTDPDDVSKEKKTEPTKKASSADDQLKGTTNSASVKVVKGFTGNPDFNVPLLTNPTTVVDLLLGKDVPLFTFDLPPLVFDFSVSKEFPVFWPVSGLLGGGFSVAADLAFGYDTYGFRQWSLKDFAPLQAWRVFDGFYVSDRANADGTGEDVNELTARAYIEAGAGLNFVVISGYVKGGLEGLLGVDLIDGGELNGTSDGRIRPSEIARRLSSPWELFQLSGALNVFVAAEVRSFGATVWEKRLATFNLASFSVGPKGNSAGTAFDADIAAAYVFFDANLNGVLDPTEPYTISNADGTYSLDIALAQFDANGNGKIDATEGNIIVVDGIDTSTDITQTTPLITTPEATVASPLTTLAAKIAELKLDSAATQVKQVLGLPATFNLFEYKFSDLDITTLSKLGQLQNLLIYATSEIATATATQEPQTIAAIANEVLEAIVTRVNNNTAFNLSDKATVKVILQEVVSSRNIVLDATQVEAIASQISGDNQTIITVTNNTQLTAEEQRQQIIAEIAPAELAGGFQSLALKPLSALTQLVADTLDTVGAQSQVKAAFGLPTIDIFNFDPFAEIANGDPLGNGLIVFAKQTVVQNTIVVLTQFLSGHLGIDVSKVSYQVIDALIEPIKNSQSVDLSNVSFLAAIIQTLAPNLAAEDINGVTEILAQANQILTTIASNTSLSLLEKTTQITQVQKVIQGEVAADLKAVGTGTKPISEALTENTGNALTNQITAAEVSNPAFKTDDNTLTAITPQGTQLQLKVLNKPENTSFAVTKIFTSKNGTATLNQDGTITYVPNSGFVGEDSFFYVASNGTELINGSVNVTVYTSFANQAGKTRIYTGPDDDYITTGNADDFIKDAGGKNYIDAGEGNNVIYGGAEDSEIHTGNGNDFIQLLAGNNVIFAGDGLNNITTGAGDDKVTSGSGDDVINAGEGDNIIHAGDGNNLITTDDGDDQIITGKGDDFIGAGDGNNIIRAGDGTNVIATGAGEDKIYTGSGKDIINSGAGNDVVRTGAENDDINGGDGDDSIFAGDGDDIIAPGAGDNRVFTGLGKDTITLEVGKGVTKIYQFEAGVDQIQVSEELQEQLTFTQGTEKEANKTFVKVGEQLIAVIYERNNIKVEIAPQDQKLLSNDSQTPALVIDELTTQYFEDEVAEPIVSFDEKDLKKRSLKDLTATDIINFKVMPNPEQTNENLQQKIQEGIKQKPVKVIIKLPDGLEDITVNTILQRRADGSLYDFRRLSNGQRGLLDEELLTGAILQDRNLDGKPDWAVVYLQDGEWGDEDGLSNGEIASSLVLANWDLGTSRMEVRSGQDGFNFHGNRSFVQFSLNRFSGVEASEVGLARVRFGDSGEIIEVNGKAVGSLEEAKQAIISFGETLFGTLANKNPNPGFGTQTRTIAFEEGEQVVFFAIQGGTKEDLLTNGLNSKPVQFSLPSLNNGATILTANSDAAGQIAKFSVASLFDIDAKILTAQELQPQLAQLATSHKTGKLIDLKSSGAFDEKQVVLEFSVQREAAFNNCAYLYRVDDAKGSIKDPLTNMLLDPTVNLNDEQKQRYLQLATSENLVKDVQFSTGNFASTIFGASLQGGEYYVPFLISDGTLSSIGNDLSRVLTPYIGINSDRLDHIRSLGNNSYGFEDIVSGGDRDYNDMILSINKVQFQG</sequence>
<dbReference type="InterPro" id="IPR025193">
    <property type="entry name" value="DUF4114"/>
</dbReference>
<dbReference type="SUPFAM" id="SSF141072">
    <property type="entry name" value="CalX-like"/>
    <property type="match status" value="3"/>
</dbReference>
<dbReference type="PROSITE" id="PS00018">
    <property type="entry name" value="EF_HAND_1"/>
    <property type="match status" value="1"/>
</dbReference>
<feature type="domain" description="EF-hand" evidence="7">
    <location>
        <begin position="1938"/>
        <end position="1962"/>
    </location>
</feature>
<dbReference type="EMBL" id="JACJTU010000033">
    <property type="protein sequence ID" value="MBD2737527.1"/>
    <property type="molecule type" value="Genomic_DNA"/>
</dbReference>
<dbReference type="InterPro" id="IPR003644">
    <property type="entry name" value="Calx_beta"/>
</dbReference>
<dbReference type="InterPro" id="IPR011049">
    <property type="entry name" value="Serralysin-like_metalloprot_C"/>
</dbReference>
<keyword evidence="3" id="KW-0732">Signal</keyword>
<keyword evidence="5" id="KW-0106">Calcium</keyword>
<feature type="region of interest" description="Disordered" evidence="6">
    <location>
        <begin position="2016"/>
        <end position="2039"/>
    </location>
</feature>
<protein>
    <submittedName>
        <fullName evidence="8">DUF4347 domain-containing protein</fullName>
    </submittedName>
</protein>
<dbReference type="Gene3D" id="2.150.10.10">
    <property type="entry name" value="Serralysin-like metalloprotease, C-terminal"/>
    <property type="match status" value="3"/>
</dbReference>
<gene>
    <name evidence="8" type="ORF">H6H03_27200</name>
</gene>
<dbReference type="Pfam" id="PF00353">
    <property type="entry name" value="HemolysinCabind"/>
    <property type="match status" value="4"/>
</dbReference>
<keyword evidence="2" id="KW-0964">Secreted</keyword>
<proteinExistence type="predicted"/>
<dbReference type="InterPro" id="IPR050557">
    <property type="entry name" value="RTX_toxin/Mannuronan_C5-epim"/>
</dbReference>
<feature type="compositionally biased region" description="Basic and acidic residues" evidence="6">
    <location>
        <begin position="2018"/>
        <end position="2038"/>
    </location>
</feature>
<evidence type="ECO:0000259" key="7">
    <source>
        <dbReference type="PROSITE" id="PS50222"/>
    </source>
</evidence>
<accession>A0ABR8KHG1</accession>
<organism evidence="8 9">
    <name type="scientific">Nostoc paludosum FACHB-159</name>
    <dbReference type="NCBI Taxonomy" id="2692908"/>
    <lineage>
        <taxon>Bacteria</taxon>
        <taxon>Bacillati</taxon>
        <taxon>Cyanobacteriota</taxon>
        <taxon>Cyanophyceae</taxon>
        <taxon>Nostocales</taxon>
        <taxon>Nostocaceae</taxon>
        <taxon>Nostoc</taxon>
    </lineage>
</organism>
<evidence type="ECO:0000256" key="4">
    <source>
        <dbReference type="ARBA" id="ARBA00022737"/>
    </source>
</evidence>
<dbReference type="Pfam" id="PF13448">
    <property type="entry name" value="DUF4114"/>
    <property type="match status" value="1"/>
</dbReference>
<feature type="region of interest" description="Disordered" evidence="6">
    <location>
        <begin position="403"/>
        <end position="428"/>
    </location>
</feature>
<comment type="caution">
    <text evidence="8">The sequence shown here is derived from an EMBL/GenBank/DDBJ whole genome shotgun (WGS) entry which is preliminary data.</text>
</comment>
<dbReference type="RefSeq" id="WP_190958108.1">
    <property type="nucleotide sequence ID" value="NZ_JACJTU010000033.1"/>
</dbReference>
<evidence type="ECO:0000256" key="2">
    <source>
        <dbReference type="ARBA" id="ARBA00022525"/>
    </source>
</evidence>
<reference evidence="8 9" key="1">
    <citation type="journal article" date="2020" name="ISME J.">
        <title>Comparative genomics reveals insights into cyanobacterial evolution and habitat adaptation.</title>
        <authorList>
            <person name="Chen M.Y."/>
            <person name="Teng W.K."/>
            <person name="Zhao L."/>
            <person name="Hu C.X."/>
            <person name="Zhou Y.K."/>
            <person name="Han B.P."/>
            <person name="Song L.R."/>
            <person name="Shu W.S."/>
        </authorList>
    </citation>
    <scope>NUCLEOTIDE SEQUENCE [LARGE SCALE GENOMIC DNA]</scope>
    <source>
        <strain evidence="8 9">FACHB-159</strain>
    </source>
</reference>
<dbReference type="SUPFAM" id="SSF51120">
    <property type="entry name" value="beta-Roll"/>
    <property type="match status" value="2"/>
</dbReference>
<dbReference type="PANTHER" id="PTHR38340">
    <property type="entry name" value="S-LAYER PROTEIN"/>
    <property type="match status" value="1"/>
</dbReference>
<evidence type="ECO:0000313" key="8">
    <source>
        <dbReference type="EMBL" id="MBD2737527.1"/>
    </source>
</evidence>
<dbReference type="Pfam" id="PF17963">
    <property type="entry name" value="Big_9"/>
    <property type="match status" value="1"/>
</dbReference>
<dbReference type="Proteomes" id="UP000637383">
    <property type="component" value="Unassembled WGS sequence"/>
</dbReference>
<dbReference type="InterPro" id="IPR018247">
    <property type="entry name" value="EF_Hand_1_Ca_BS"/>
</dbReference>
<evidence type="ECO:0000313" key="9">
    <source>
        <dbReference type="Proteomes" id="UP000637383"/>
    </source>
</evidence>
<dbReference type="Gene3D" id="2.60.40.2810">
    <property type="match status" value="1"/>
</dbReference>
<comment type="subcellular location">
    <subcellularLocation>
        <location evidence="1">Secreted</location>
    </subcellularLocation>
</comment>
<dbReference type="InterPro" id="IPR025592">
    <property type="entry name" value="DUF4347"/>
</dbReference>
<keyword evidence="4" id="KW-0677">Repeat</keyword>
<evidence type="ECO:0000256" key="3">
    <source>
        <dbReference type="ARBA" id="ARBA00022729"/>
    </source>
</evidence>
<dbReference type="InterPro" id="IPR038081">
    <property type="entry name" value="CalX-like_sf"/>
</dbReference>
<dbReference type="Gene3D" id="2.60.40.2030">
    <property type="match status" value="3"/>
</dbReference>
<dbReference type="InterPro" id="IPR002048">
    <property type="entry name" value="EF_hand_dom"/>
</dbReference>
<dbReference type="Pfam" id="PF03160">
    <property type="entry name" value="Calx-beta"/>
    <property type="match status" value="2"/>
</dbReference>
<feature type="compositionally biased region" description="Gly residues" evidence="6">
    <location>
        <begin position="306"/>
        <end position="315"/>
    </location>
</feature>
<keyword evidence="9" id="KW-1185">Reference proteome</keyword>
<feature type="region of interest" description="Disordered" evidence="6">
    <location>
        <begin position="300"/>
        <end position="330"/>
    </location>
</feature>
<evidence type="ECO:0000256" key="1">
    <source>
        <dbReference type="ARBA" id="ARBA00004613"/>
    </source>
</evidence>
<dbReference type="Pfam" id="PF14252">
    <property type="entry name" value="DUF4347"/>
    <property type="match status" value="1"/>
</dbReference>
<evidence type="ECO:0000256" key="5">
    <source>
        <dbReference type="ARBA" id="ARBA00022837"/>
    </source>
</evidence>
<evidence type="ECO:0000256" key="6">
    <source>
        <dbReference type="SAM" id="MobiDB-lite"/>
    </source>
</evidence>
<dbReference type="PROSITE" id="PS50222">
    <property type="entry name" value="EF_HAND_2"/>
    <property type="match status" value="1"/>
</dbReference>
<dbReference type="PANTHER" id="PTHR38340:SF1">
    <property type="entry name" value="S-LAYER PROTEIN"/>
    <property type="match status" value="1"/>
</dbReference>
<name>A0ABR8KHG1_9NOSO</name>
<dbReference type="InterPro" id="IPR001343">
    <property type="entry name" value="Hemolysn_Ca-bd"/>
</dbReference>